<accession>A0A0K3CRE8</accession>
<feature type="compositionally biased region" description="Polar residues" evidence="1">
    <location>
        <begin position="24"/>
        <end position="33"/>
    </location>
</feature>
<protein>
    <submittedName>
        <fullName evidence="2 3">Serine/arginine repetitive matrix protein 1</fullName>
    </submittedName>
</protein>
<evidence type="ECO:0000313" key="3">
    <source>
        <dbReference type="EMBL" id="PRQ70536.1"/>
    </source>
</evidence>
<evidence type="ECO:0000256" key="1">
    <source>
        <dbReference type="SAM" id="MobiDB-lite"/>
    </source>
</evidence>
<evidence type="ECO:0000313" key="5">
    <source>
        <dbReference type="Proteomes" id="UP000239560"/>
    </source>
</evidence>
<sequence>MRLRMGPGSPSGSEVGGGMMRRQLGSSKGSPSSLAGRPVSPLTSSSSLQVPFLRSLPSLPPADMSASLDVNSNSMIGIFAYWVGVSGSGQGNGMCNQIPLVGSDSGKDGAGASWWRAAMVGERGDSAMSSVDGARSEGKNGVFSGSAKGEESSLTRASTLSDFAESAILVKNGAEVVVAGPFDGELGQLGPEDGLE</sequence>
<feature type="compositionally biased region" description="Low complexity" evidence="1">
    <location>
        <begin position="1"/>
        <end position="13"/>
    </location>
</feature>
<feature type="region of interest" description="Disordered" evidence="1">
    <location>
        <begin position="126"/>
        <end position="151"/>
    </location>
</feature>
<gene>
    <name evidence="2" type="primary">FGENESH: predicted gene_15.202</name>
    <name evidence="3" type="ORF">AAT19DRAFT_11285</name>
    <name evidence="2" type="ORF">BN2166_0069210</name>
</gene>
<reference evidence="2 4" key="1">
    <citation type="submission" date="2015-07" db="EMBL/GenBank/DDBJ databases">
        <authorList>
            <person name="Cajimat M.N.B."/>
            <person name="Milazzo M.L."/>
            <person name="Fulhorst C.F."/>
        </authorList>
    </citation>
    <scope>NUCLEOTIDE SEQUENCE [LARGE SCALE GENOMIC DNA]</scope>
    <source>
        <strain evidence="2">Single colony</strain>
    </source>
</reference>
<dbReference type="EMBL" id="LCTV02000015">
    <property type="protein sequence ID" value="PRQ70536.1"/>
    <property type="molecule type" value="Genomic_DNA"/>
</dbReference>
<evidence type="ECO:0000313" key="2">
    <source>
        <dbReference type="EMBL" id="CTR11060.1"/>
    </source>
</evidence>
<dbReference type="Proteomes" id="UP000199069">
    <property type="component" value="Unassembled WGS sequence"/>
</dbReference>
<dbReference type="EMBL" id="CWKI01000015">
    <property type="protein sequence ID" value="CTR11060.1"/>
    <property type="molecule type" value="Genomic_DNA"/>
</dbReference>
<proteinExistence type="predicted"/>
<dbReference type="AlphaFoldDB" id="A0A0K3CRE8"/>
<dbReference type="OrthoDB" id="10306683at2759"/>
<reference evidence="3 5" key="2">
    <citation type="journal article" date="2018" name="Elife">
        <title>Functional genomics of lipid metabolism in the oleaginous yeast Rhodosporidium toruloides.</title>
        <authorList>
            <person name="Coradetti S.T."/>
            <person name="Pinel D."/>
            <person name="Geiselman G."/>
            <person name="Ito M."/>
            <person name="Mondo S."/>
            <person name="Reilly M.C."/>
            <person name="Cheng Y.F."/>
            <person name="Bauer S."/>
            <person name="Grigoriev I."/>
            <person name="Gladden J.M."/>
            <person name="Simmons B.A."/>
            <person name="Brem R."/>
            <person name="Arkin A.P."/>
            <person name="Skerker J.M."/>
        </authorList>
    </citation>
    <scope>NUCLEOTIDE SEQUENCE [LARGE SCALE GENOMIC DNA]</scope>
    <source>
        <strain evidence="3 5">NBRC 0880</strain>
    </source>
</reference>
<evidence type="ECO:0000313" key="4">
    <source>
        <dbReference type="Proteomes" id="UP000199069"/>
    </source>
</evidence>
<dbReference type="Proteomes" id="UP000239560">
    <property type="component" value="Unassembled WGS sequence"/>
</dbReference>
<feature type="region of interest" description="Disordered" evidence="1">
    <location>
        <begin position="1"/>
        <end position="47"/>
    </location>
</feature>
<name>A0A0K3CRE8_RHOTO</name>
<organism evidence="2 4">
    <name type="scientific">Rhodotorula toruloides</name>
    <name type="common">Yeast</name>
    <name type="synonym">Rhodosporidium toruloides</name>
    <dbReference type="NCBI Taxonomy" id="5286"/>
    <lineage>
        <taxon>Eukaryota</taxon>
        <taxon>Fungi</taxon>
        <taxon>Dikarya</taxon>
        <taxon>Basidiomycota</taxon>
        <taxon>Pucciniomycotina</taxon>
        <taxon>Microbotryomycetes</taxon>
        <taxon>Sporidiobolales</taxon>
        <taxon>Sporidiobolaceae</taxon>
        <taxon>Rhodotorula</taxon>
    </lineage>
</organism>
<keyword evidence="4" id="KW-1185">Reference proteome</keyword>